<evidence type="ECO:0000313" key="3">
    <source>
        <dbReference type="Proteomes" id="UP000631114"/>
    </source>
</evidence>
<sequence>MNRGKTYNYRVLVVISLGVQCYVGYNMIVLMNISNIASSGFLSFQHPEMHVLDDEIKTGKCHIDVDIEIPVQPNPSGRGPGYQYFGAAKKLPGVRELFEKSLELRKRRSRYDIFKRINASYYGYHDDEDEILCYYVLFKDFVFYTPSV</sequence>
<gene>
    <name evidence="2" type="ORF">IFM89_037981</name>
</gene>
<organism evidence="2 3">
    <name type="scientific">Coptis chinensis</name>
    <dbReference type="NCBI Taxonomy" id="261450"/>
    <lineage>
        <taxon>Eukaryota</taxon>
        <taxon>Viridiplantae</taxon>
        <taxon>Streptophyta</taxon>
        <taxon>Embryophyta</taxon>
        <taxon>Tracheophyta</taxon>
        <taxon>Spermatophyta</taxon>
        <taxon>Magnoliopsida</taxon>
        <taxon>Ranunculales</taxon>
        <taxon>Ranunculaceae</taxon>
        <taxon>Coptidoideae</taxon>
        <taxon>Coptis</taxon>
    </lineage>
</organism>
<dbReference type="Pfam" id="PF06246">
    <property type="entry name" value="Isy1"/>
    <property type="match status" value="1"/>
</dbReference>
<keyword evidence="3" id="KW-1185">Reference proteome</keyword>
<dbReference type="AlphaFoldDB" id="A0A835I8E9"/>
<evidence type="ECO:0000313" key="2">
    <source>
        <dbReference type="EMBL" id="KAF9612062.1"/>
    </source>
</evidence>
<proteinExistence type="predicted"/>
<dbReference type="GO" id="GO:0000350">
    <property type="term" value="P:generation of catalytic spliceosome for second transesterification step"/>
    <property type="evidence" value="ECO:0007669"/>
    <property type="project" value="InterPro"/>
</dbReference>
<dbReference type="InterPro" id="IPR009360">
    <property type="entry name" value="Isy1"/>
</dbReference>
<dbReference type="OrthoDB" id="1739576at2759"/>
<name>A0A835I8E9_9MAGN</name>
<dbReference type="PANTHER" id="PTHR13021">
    <property type="entry name" value="PRE-MRNA-SPLICING FACTOR ISY1"/>
    <property type="match status" value="1"/>
</dbReference>
<comment type="caution">
    <text evidence="2">The sequence shown here is derived from an EMBL/GenBank/DDBJ whole genome shotgun (WGS) entry which is preliminary data.</text>
</comment>
<feature type="transmembrane region" description="Helical" evidence="1">
    <location>
        <begin position="12"/>
        <end position="33"/>
    </location>
</feature>
<dbReference type="EMBL" id="JADFTS010000004">
    <property type="protein sequence ID" value="KAF9612062.1"/>
    <property type="molecule type" value="Genomic_DNA"/>
</dbReference>
<protein>
    <submittedName>
        <fullName evidence="2">Uncharacterized protein</fullName>
    </submittedName>
</protein>
<dbReference type="Proteomes" id="UP000631114">
    <property type="component" value="Unassembled WGS sequence"/>
</dbReference>
<keyword evidence="1" id="KW-1133">Transmembrane helix</keyword>
<reference evidence="2 3" key="1">
    <citation type="submission" date="2020-10" db="EMBL/GenBank/DDBJ databases">
        <title>The Coptis chinensis genome and diversification of protoberbering-type alkaloids.</title>
        <authorList>
            <person name="Wang B."/>
            <person name="Shu S."/>
            <person name="Song C."/>
            <person name="Liu Y."/>
        </authorList>
    </citation>
    <scope>NUCLEOTIDE SEQUENCE [LARGE SCALE GENOMIC DNA]</scope>
    <source>
        <strain evidence="2">HL-2020</strain>
        <tissue evidence="2">Leaf</tissue>
    </source>
</reference>
<evidence type="ECO:0000256" key="1">
    <source>
        <dbReference type="SAM" id="Phobius"/>
    </source>
</evidence>
<accession>A0A835I8E9</accession>
<keyword evidence="1" id="KW-0472">Membrane</keyword>
<keyword evidence="1" id="KW-0812">Transmembrane</keyword>